<feature type="transmembrane region" description="Helical" evidence="1">
    <location>
        <begin position="6"/>
        <end position="28"/>
    </location>
</feature>
<accession>A0A1X7SRR7</accession>
<keyword evidence="1" id="KW-0812">Transmembrane</keyword>
<sequence length="105" mass="11410">MLLYASPFLLVFSIQYVTLSLSLPLLLLQVYKVSHMYMPNSSMKLSSSVAGPVTQLVLMNGRILTTSGATLSVVDTSNGDTVESFTDHKDTITDIYAVSSSNMIK</sequence>
<dbReference type="EnsemblMetazoa" id="Aqu2.1.04773_001">
    <property type="protein sequence ID" value="Aqu2.1.04773_001"/>
    <property type="gene ID" value="Aqu2.1.04773"/>
</dbReference>
<dbReference type="InParanoid" id="A0A1X7SRR7"/>
<dbReference type="OrthoDB" id="63265at2759"/>
<name>A0A1X7SRR7_AMPQE</name>
<proteinExistence type="predicted"/>
<protein>
    <submittedName>
        <fullName evidence="2">Uncharacterized protein</fullName>
    </submittedName>
</protein>
<keyword evidence="1" id="KW-0472">Membrane</keyword>
<reference evidence="2" key="1">
    <citation type="submission" date="2017-05" db="UniProtKB">
        <authorList>
            <consortium name="EnsemblMetazoa"/>
        </authorList>
    </citation>
    <scope>IDENTIFICATION</scope>
</reference>
<keyword evidence="1" id="KW-1133">Transmembrane helix</keyword>
<dbReference type="AlphaFoldDB" id="A0A1X7SRR7"/>
<evidence type="ECO:0000256" key="1">
    <source>
        <dbReference type="SAM" id="Phobius"/>
    </source>
</evidence>
<organism evidence="2">
    <name type="scientific">Amphimedon queenslandica</name>
    <name type="common">Sponge</name>
    <dbReference type="NCBI Taxonomy" id="400682"/>
    <lineage>
        <taxon>Eukaryota</taxon>
        <taxon>Metazoa</taxon>
        <taxon>Porifera</taxon>
        <taxon>Demospongiae</taxon>
        <taxon>Heteroscleromorpha</taxon>
        <taxon>Haplosclerida</taxon>
        <taxon>Niphatidae</taxon>
        <taxon>Amphimedon</taxon>
    </lineage>
</organism>
<evidence type="ECO:0000313" key="2">
    <source>
        <dbReference type="EnsemblMetazoa" id="Aqu2.1.04773_001"/>
    </source>
</evidence>